<comment type="caution">
    <text evidence="1">The sequence shown here is derived from an EMBL/GenBank/DDBJ whole genome shotgun (WGS) entry which is preliminary data.</text>
</comment>
<dbReference type="AlphaFoldDB" id="A0A443SA65"/>
<reference evidence="1 2" key="1">
    <citation type="journal article" date="2018" name="Gigascience">
        <title>Genomes of trombidid mites reveal novel predicted allergens and laterally-transferred genes associated with secondary metabolism.</title>
        <authorList>
            <person name="Dong X."/>
            <person name="Chaisiri K."/>
            <person name="Xia D."/>
            <person name="Armstrong S.D."/>
            <person name="Fang Y."/>
            <person name="Donnelly M.J."/>
            <person name="Kadowaki T."/>
            <person name="McGarry J.W."/>
            <person name="Darby A.C."/>
            <person name="Makepeace B.L."/>
        </authorList>
    </citation>
    <scope>NUCLEOTIDE SEQUENCE [LARGE SCALE GENOMIC DNA]</scope>
    <source>
        <strain evidence="1">UoL-UT</strain>
    </source>
</reference>
<dbReference type="SUPFAM" id="SSF52047">
    <property type="entry name" value="RNI-like"/>
    <property type="match status" value="1"/>
</dbReference>
<dbReference type="Gene3D" id="3.80.10.10">
    <property type="entry name" value="Ribonuclease Inhibitor"/>
    <property type="match status" value="1"/>
</dbReference>
<proteinExistence type="predicted"/>
<evidence type="ECO:0000313" key="2">
    <source>
        <dbReference type="Proteomes" id="UP000288716"/>
    </source>
</evidence>
<dbReference type="Proteomes" id="UP000288716">
    <property type="component" value="Unassembled WGS sequence"/>
</dbReference>
<organism evidence="1 2">
    <name type="scientific">Leptotrombidium deliense</name>
    <dbReference type="NCBI Taxonomy" id="299467"/>
    <lineage>
        <taxon>Eukaryota</taxon>
        <taxon>Metazoa</taxon>
        <taxon>Ecdysozoa</taxon>
        <taxon>Arthropoda</taxon>
        <taxon>Chelicerata</taxon>
        <taxon>Arachnida</taxon>
        <taxon>Acari</taxon>
        <taxon>Acariformes</taxon>
        <taxon>Trombidiformes</taxon>
        <taxon>Prostigmata</taxon>
        <taxon>Anystina</taxon>
        <taxon>Parasitengona</taxon>
        <taxon>Trombiculoidea</taxon>
        <taxon>Trombiculidae</taxon>
        <taxon>Leptotrombidium</taxon>
    </lineage>
</organism>
<evidence type="ECO:0008006" key="3">
    <source>
        <dbReference type="Google" id="ProtNLM"/>
    </source>
</evidence>
<keyword evidence="2" id="KW-1185">Reference proteome</keyword>
<name>A0A443SA65_9ACAR</name>
<dbReference type="EMBL" id="NCKV01005072">
    <property type="protein sequence ID" value="RWS24295.1"/>
    <property type="molecule type" value="Genomic_DNA"/>
</dbReference>
<dbReference type="InterPro" id="IPR032675">
    <property type="entry name" value="LRR_dom_sf"/>
</dbReference>
<evidence type="ECO:0000313" key="1">
    <source>
        <dbReference type="EMBL" id="RWS24295.1"/>
    </source>
</evidence>
<dbReference type="VEuPathDB" id="VectorBase:LDEU007744"/>
<gene>
    <name evidence="1" type="ORF">B4U80_13241</name>
</gene>
<protein>
    <recommendedName>
        <fullName evidence="3">F-box domain-containing protein</fullName>
    </recommendedName>
</protein>
<sequence>MDLGSLFLCRCVSQEWKQNVNLVLSHQCKWLELSRSEGRYTHFSKGTRYAERERQKEVLQRMTTVCSMYSKTEKVSINSYKQSMLINVSKVLKICRENMKQVKHLTINDVGFHKSYFTLIAFTFPHLTSISLCRAQVDNDVIRKTFASLQCLRQVYIESLPLSGPCFSEVADRIEKIEWTLANIDALIGFPLAIKLRSLRLNFDFVMGNKNDLFQIITENMPNLEKLAIGGEGLQNYHSLKLRNLKCLVYELWDVYDTPDVYSLKDMPTVEKLKVTVNTLYSFPFAILLPKLPFVSKIFIHSASLYPYTYPRFSVLSVHLILALNAVRTLKFFRLHERVNAVQQYVRNIGRVAFNMLHYLFTSIDFVDKIQIHITSENIYGLLAITDFKQQRIEQTFCLQINDLKF</sequence>
<accession>A0A443SA65</accession>